<dbReference type="AlphaFoldDB" id="A0A074LXA0"/>
<dbReference type="Proteomes" id="UP000027647">
    <property type="component" value="Unassembled WGS sequence"/>
</dbReference>
<evidence type="ECO:0000313" key="1">
    <source>
        <dbReference type="EMBL" id="KEO86741.1"/>
    </source>
</evidence>
<protein>
    <submittedName>
        <fullName evidence="1">Uncharacterized protein</fullName>
    </submittedName>
</protein>
<gene>
    <name evidence="1" type="ORF">EH31_06555</name>
</gene>
<dbReference type="OrthoDB" id="123525at2"/>
<dbReference type="EMBL" id="JMIW01000012">
    <property type="protein sequence ID" value="KEO86741.1"/>
    <property type="molecule type" value="Genomic_DNA"/>
</dbReference>
<dbReference type="RefSeq" id="WP_034962491.1">
    <property type="nucleotide sequence ID" value="NZ_JMIW01000012.1"/>
</dbReference>
<dbReference type="eggNOG" id="COG3378">
    <property type="taxonomic scope" value="Bacteria"/>
</dbReference>
<reference evidence="1 2" key="1">
    <citation type="submission" date="2014-04" db="EMBL/GenBank/DDBJ databases">
        <title>A comprehensive comparison of genomes of Erythrobacter spp. strains.</title>
        <authorList>
            <person name="Zheng Q."/>
        </authorList>
    </citation>
    <scope>NUCLEOTIDE SEQUENCE [LARGE SCALE GENOMIC DNA]</scope>
    <source>
        <strain evidence="1 2">DSM 6997</strain>
    </source>
</reference>
<sequence>MTCLVHASGGGSDRPLLTKVITPTEIQNFDNVAKFDLHNLDITTFDELVSLIDWLSKEPHMALIRGQAIREGPNQFRRLRPRAGAPATIRASAEGEHWIMLDIDKYVLPDFIDDKDEMIDLIISELPAPFQDSSFVYQWSSSSFVHGDVKTVSIHLFFALKRPRTCYNLHTRTMRGDWSSGLIDAAPFNPIQLHYTASPIFKDRVIDPLSDNRTGVRFDRNDTVDLKPFVEPRTSPNFRTGGAPLVQDIDGLISVIGDDGHIHAATRTASYAYARQTPFALRSDDTFISKVMEQIAKAGRGDDYSEHYVKRMIDTAVVKITR</sequence>
<organism evidence="1 2">
    <name type="scientific">Erythrobacter longus</name>
    <dbReference type="NCBI Taxonomy" id="1044"/>
    <lineage>
        <taxon>Bacteria</taxon>
        <taxon>Pseudomonadati</taxon>
        <taxon>Pseudomonadota</taxon>
        <taxon>Alphaproteobacteria</taxon>
        <taxon>Sphingomonadales</taxon>
        <taxon>Erythrobacteraceae</taxon>
        <taxon>Erythrobacter/Porphyrobacter group</taxon>
        <taxon>Erythrobacter</taxon>
    </lineage>
</organism>
<accession>A0A074LXA0</accession>
<name>A0A074LXA0_ERYLO</name>
<comment type="caution">
    <text evidence="1">The sequence shown here is derived from an EMBL/GenBank/DDBJ whole genome shotgun (WGS) entry which is preliminary data.</text>
</comment>
<evidence type="ECO:0000313" key="2">
    <source>
        <dbReference type="Proteomes" id="UP000027647"/>
    </source>
</evidence>
<keyword evidence="2" id="KW-1185">Reference proteome</keyword>
<proteinExistence type="predicted"/>